<keyword evidence="5 8" id="KW-0812">Transmembrane</keyword>
<evidence type="ECO:0000256" key="3">
    <source>
        <dbReference type="ARBA" id="ARBA00022448"/>
    </source>
</evidence>
<organism evidence="9 10">
    <name type="scientific">Saccharospirillum salsuginis</name>
    <dbReference type="NCBI Taxonomy" id="418750"/>
    <lineage>
        <taxon>Bacteria</taxon>
        <taxon>Pseudomonadati</taxon>
        <taxon>Pseudomonadota</taxon>
        <taxon>Gammaproteobacteria</taxon>
        <taxon>Oceanospirillales</taxon>
        <taxon>Saccharospirillaceae</taxon>
        <taxon>Saccharospirillum</taxon>
    </lineage>
</organism>
<evidence type="ECO:0000256" key="8">
    <source>
        <dbReference type="RuleBase" id="RU363041"/>
    </source>
</evidence>
<evidence type="ECO:0000313" key="10">
    <source>
        <dbReference type="Proteomes" id="UP000626148"/>
    </source>
</evidence>
<dbReference type="PANTHER" id="PTHR30269">
    <property type="entry name" value="TRANSMEMBRANE PROTEIN YFCA"/>
    <property type="match status" value="1"/>
</dbReference>
<feature type="transmembrane region" description="Helical" evidence="8">
    <location>
        <begin position="227"/>
        <end position="248"/>
    </location>
</feature>
<comment type="similarity">
    <text evidence="2 8">Belongs to the 4-toluene sulfonate uptake permease (TSUP) (TC 2.A.102) family.</text>
</comment>
<dbReference type="PANTHER" id="PTHR30269:SF37">
    <property type="entry name" value="MEMBRANE TRANSPORTER PROTEIN"/>
    <property type="match status" value="1"/>
</dbReference>
<reference evidence="9" key="1">
    <citation type="journal article" date="2014" name="Int. J. Syst. Evol. Microbiol.">
        <title>Complete genome sequence of Corynebacterium casei LMG S-19264T (=DSM 44701T), isolated from a smear-ripened cheese.</title>
        <authorList>
            <consortium name="US DOE Joint Genome Institute (JGI-PGF)"/>
            <person name="Walter F."/>
            <person name="Albersmeier A."/>
            <person name="Kalinowski J."/>
            <person name="Ruckert C."/>
        </authorList>
    </citation>
    <scope>NUCLEOTIDE SEQUENCE</scope>
    <source>
        <strain evidence="9">KCTC 22169</strain>
    </source>
</reference>
<feature type="transmembrane region" description="Helical" evidence="8">
    <location>
        <begin position="132"/>
        <end position="151"/>
    </location>
</feature>
<comment type="caution">
    <text evidence="9">The sequence shown here is derived from an EMBL/GenBank/DDBJ whole genome shotgun (WGS) entry which is preliminary data.</text>
</comment>
<evidence type="ECO:0000256" key="5">
    <source>
        <dbReference type="ARBA" id="ARBA00022692"/>
    </source>
</evidence>
<proteinExistence type="inferred from homology"/>
<dbReference type="AlphaFoldDB" id="A0A918KTU5"/>
<gene>
    <name evidence="9" type="ORF">GCM10007392_45840</name>
</gene>
<dbReference type="Proteomes" id="UP000626148">
    <property type="component" value="Unassembled WGS sequence"/>
</dbReference>
<dbReference type="RefSeq" id="WP_189613215.1">
    <property type="nucleotide sequence ID" value="NZ_BMXR01000017.1"/>
</dbReference>
<comment type="subcellular location">
    <subcellularLocation>
        <location evidence="1 8">Cell membrane</location>
        <topology evidence="1 8">Multi-pass membrane protein</topology>
    </subcellularLocation>
</comment>
<feature type="transmembrane region" description="Helical" evidence="8">
    <location>
        <begin position="101"/>
        <end position="120"/>
    </location>
</feature>
<dbReference type="Pfam" id="PF01925">
    <property type="entry name" value="TauE"/>
    <property type="match status" value="1"/>
</dbReference>
<name>A0A918KTU5_9GAMM</name>
<keyword evidence="7 8" id="KW-0472">Membrane</keyword>
<keyword evidence="3" id="KW-0813">Transport</keyword>
<sequence length="249" mass="26559">MDPILLLPLLGIFFLGSYIQTVTGFAFGLVVMGLTSAFGLVSLEFAAFVTSALSLLNTGIALRGHTHHVYKPALFAMLATAIPLTGLGLWLLARFSAEDVGTLKLILGATIIASCLLMMWKPHPQPRVSRSWTFASMGALAGVLGGLFATYGPPLAFLMYRQPLPLLRVRLTLLMTFTATSIIRLPMALPYLDVTPALIITALLGLPVVATGTLIGKRFGPPLPELWMRRLAFALLIGSGGSLVASGLR</sequence>
<feature type="transmembrane region" description="Helical" evidence="8">
    <location>
        <begin position="196"/>
        <end position="215"/>
    </location>
</feature>
<evidence type="ECO:0000256" key="4">
    <source>
        <dbReference type="ARBA" id="ARBA00022475"/>
    </source>
</evidence>
<keyword evidence="10" id="KW-1185">Reference proteome</keyword>
<evidence type="ECO:0000256" key="2">
    <source>
        <dbReference type="ARBA" id="ARBA00009142"/>
    </source>
</evidence>
<protein>
    <recommendedName>
        <fullName evidence="8">Probable membrane transporter protein</fullName>
    </recommendedName>
</protein>
<evidence type="ECO:0000256" key="6">
    <source>
        <dbReference type="ARBA" id="ARBA00022989"/>
    </source>
</evidence>
<dbReference type="InterPro" id="IPR052017">
    <property type="entry name" value="TSUP"/>
</dbReference>
<feature type="transmembrane region" description="Helical" evidence="8">
    <location>
        <begin position="40"/>
        <end position="62"/>
    </location>
</feature>
<accession>A0A918KTU5</accession>
<evidence type="ECO:0000256" key="1">
    <source>
        <dbReference type="ARBA" id="ARBA00004651"/>
    </source>
</evidence>
<dbReference type="InterPro" id="IPR002781">
    <property type="entry name" value="TM_pro_TauE-like"/>
</dbReference>
<dbReference type="EMBL" id="BMXR01000017">
    <property type="protein sequence ID" value="GGX73263.1"/>
    <property type="molecule type" value="Genomic_DNA"/>
</dbReference>
<dbReference type="GO" id="GO:0005886">
    <property type="term" value="C:plasma membrane"/>
    <property type="evidence" value="ECO:0007669"/>
    <property type="project" value="UniProtKB-SubCell"/>
</dbReference>
<keyword evidence="4 8" id="KW-1003">Cell membrane</keyword>
<feature type="transmembrane region" description="Helical" evidence="8">
    <location>
        <begin position="74"/>
        <end position="95"/>
    </location>
</feature>
<reference evidence="9" key="2">
    <citation type="submission" date="2020-09" db="EMBL/GenBank/DDBJ databases">
        <authorList>
            <person name="Sun Q."/>
            <person name="Kim S."/>
        </authorList>
    </citation>
    <scope>NUCLEOTIDE SEQUENCE</scope>
    <source>
        <strain evidence="9">KCTC 22169</strain>
    </source>
</reference>
<evidence type="ECO:0000313" key="9">
    <source>
        <dbReference type="EMBL" id="GGX73263.1"/>
    </source>
</evidence>
<keyword evidence="6 8" id="KW-1133">Transmembrane helix</keyword>
<evidence type="ECO:0000256" key="7">
    <source>
        <dbReference type="ARBA" id="ARBA00023136"/>
    </source>
</evidence>